<accession>A0A7M3SXF7</accession>
<dbReference type="PANTHER" id="PTHR37957:SF1">
    <property type="entry name" value="PHYTASE-LIKE DOMAIN-CONTAINING PROTEIN"/>
    <property type="match status" value="1"/>
</dbReference>
<keyword evidence="1" id="KW-0732">Signal</keyword>
<dbReference type="PANTHER" id="PTHR37957">
    <property type="entry name" value="BLR7070 PROTEIN"/>
    <property type="match status" value="1"/>
</dbReference>
<evidence type="ECO:0000313" key="3">
    <source>
        <dbReference type="EMBL" id="MUP41288.1"/>
    </source>
</evidence>
<evidence type="ECO:0000256" key="1">
    <source>
        <dbReference type="SAM" id="SignalP"/>
    </source>
</evidence>
<proteinExistence type="predicted"/>
<feature type="signal peptide" evidence="1">
    <location>
        <begin position="1"/>
        <end position="20"/>
    </location>
</feature>
<organism evidence="3 4">
    <name type="scientific">Christiangramia aestuarii</name>
    <dbReference type="NCBI Taxonomy" id="1028746"/>
    <lineage>
        <taxon>Bacteria</taxon>
        <taxon>Pseudomonadati</taxon>
        <taxon>Bacteroidota</taxon>
        <taxon>Flavobacteriia</taxon>
        <taxon>Flavobacteriales</taxon>
        <taxon>Flavobacteriaceae</taxon>
        <taxon>Christiangramia</taxon>
    </lineage>
</organism>
<name>A0A7M3SXF7_9FLAO</name>
<dbReference type="Proteomes" id="UP000460416">
    <property type="component" value="Unassembled WGS sequence"/>
</dbReference>
<dbReference type="Pfam" id="PF13449">
    <property type="entry name" value="Phytase-like"/>
    <property type="match status" value="1"/>
</dbReference>
<evidence type="ECO:0000313" key="4">
    <source>
        <dbReference type="Proteomes" id="UP000460416"/>
    </source>
</evidence>
<dbReference type="OrthoDB" id="9798539at2"/>
<feature type="domain" description="Phytase-like" evidence="2">
    <location>
        <begin position="48"/>
        <end position="346"/>
    </location>
</feature>
<dbReference type="EMBL" id="VJVW01000001">
    <property type="protein sequence ID" value="MUP41288.1"/>
    <property type="molecule type" value="Genomic_DNA"/>
</dbReference>
<dbReference type="RefSeq" id="WP_156273416.1">
    <property type="nucleotide sequence ID" value="NZ_BAABGI010000002.1"/>
</dbReference>
<protein>
    <submittedName>
        <fullName evidence="3">Esterase-like activity of phytase family protein</fullName>
    </submittedName>
</protein>
<dbReference type="PROSITE" id="PS51257">
    <property type="entry name" value="PROKAR_LIPOPROTEIN"/>
    <property type="match status" value="1"/>
</dbReference>
<feature type="chain" id="PRO_5029523780" evidence="1">
    <location>
        <begin position="21"/>
        <end position="370"/>
    </location>
</feature>
<gene>
    <name evidence="3" type="ORF">FLP08_01740</name>
</gene>
<dbReference type="AlphaFoldDB" id="A0A7M3SXF7"/>
<comment type="caution">
    <text evidence="3">The sequence shown here is derived from an EMBL/GenBank/DDBJ whole genome shotgun (WGS) entry which is preliminary data.</text>
</comment>
<reference evidence="3 4" key="1">
    <citation type="submission" date="2019-07" db="EMBL/GenBank/DDBJ databases">
        <title>Gramella aestuarii sp. nov., isolated from a tidal flat, and emended description of Gramella echinicola.</title>
        <authorList>
            <person name="Liu L."/>
        </authorList>
    </citation>
    <scope>NUCLEOTIDE SEQUENCE [LARGE SCALE GENOMIC DNA]</scope>
    <source>
        <strain evidence="3 4">BS12</strain>
    </source>
</reference>
<keyword evidence="4" id="KW-1185">Reference proteome</keyword>
<evidence type="ECO:0000259" key="2">
    <source>
        <dbReference type="Pfam" id="PF13449"/>
    </source>
</evidence>
<sequence>MKKILSLCALSILLSSCAVTRKIEDENVQIEFLDEFVLAPNISIDNTIVGGLSGIDYKNGKYYLVSDQASNPRLYIADIEINGEQIENISIEQLISLKATQDYSDQVFDLEAARYDVDRDEFVIASEGLIDMGKDPGIYRLSSLGEVQNAFVIPEYFRAKGEQRPRNNGVFEGLSESFDNKAYWVATESPLEKDSGKPKIFPSRAHIRITKFSKETGEPVKQFAYKLDGISKLPINYFAVNGATEILEFSQDRFLILERSYSAGYGPHGNTVKIFEIDASQATNTLDIPRLKGADYKLAEKRLLFNFKSVKDELTEGIVDNIEGICFGPILENGKRSLLLVSDNNFNSFAKQINQFILMQIDFKNKTVTN</sequence>
<dbReference type="InterPro" id="IPR027372">
    <property type="entry name" value="Phytase-like_dom"/>
</dbReference>